<sequence>MKLARRIGTSVRIYIFKSERKSRWPRREIRSRKEEKLNTSQVAPQAIEGNQARSRAIPCYELNSDVPGHNYNHITSNNIENNFGNDSSIRLKISESRGRNSQSGSATVLLFTYLLHHRSFGWFEWRRG</sequence>
<protein>
    <submittedName>
        <fullName evidence="1">Uncharacterized protein</fullName>
    </submittedName>
</protein>
<organism evidence="1 2">
    <name type="scientific">Vespula pensylvanica</name>
    <name type="common">Western yellow jacket</name>
    <name type="synonym">Wasp</name>
    <dbReference type="NCBI Taxonomy" id="30213"/>
    <lineage>
        <taxon>Eukaryota</taxon>
        <taxon>Metazoa</taxon>
        <taxon>Ecdysozoa</taxon>
        <taxon>Arthropoda</taxon>
        <taxon>Hexapoda</taxon>
        <taxon>Insecta</taxon>
        <taxon>Pterygota</taxon>
        <taxon>Neoptera</taxon>
        <taxon>Endopterygota</taxon>
        <taxon>Hymenoptera</taxon>
        <taxon>Apocrita</taxon>
        <taxon>Aculeata</taxon>
        <taxon>Vespoidea</taxon>
        <taxon>Vespidae</taxon>
        <taxon>Vespinae</taxon>
        <taxon>Vespula</taxon>
    </lineage>
</organism>
<reference evidence="1" key="1">
    <citation type="journal article" date="2020" name="G3 (Bethesda)">
        <title>High-Quality Assemblies for Three Invasive Social Wasps from the &lt;i&gt;Vespula&lt;/i&gt; Genus.</title>
        <authorList>
            <person name="Harrop T.W.R."/>
            <person name="Guhlin J."/>
            <person name="McLaughlin G.M."/>
            <person name="Permina E."/>
            <person name="Stockwell P."/>
            <person name="Gilligan J."/>
            <person name="Le Lec M.F."/>
            <person name="Gruber M.A.M."/>
            <person name="Quinn O."/>
            <person name="Lovegrove M."/>
            <person name="Duncan E.J."/>
            <person name="Remnant E.J."/>
            <person name="Van Eeckhoven J."/>
            <person name="Graham B."/>
            <person name="Knapp R.A."/>
            <person name="Langford K.W."/>
            <person name="Kronenberg Z."/>
            <person name="Press M.O."/>
            <person name="Eacker S.M."/>
            <person name="Wilson-Rankin E.E."/>
            <person name="Purcell J."/>
            <person name="Lester P.J."/>
            <person name="Dearden P.K."/>
        </authorList>
    </citation>
    <scope>NUCLEOTIDE SEQUENCE</scope>
    <source>
        <strain evidence="1">Volc-1</strain>
    </source>
</reference>
<keyword evidence="2" id="KW-1185">Reference proteome</keyword>
<name>A0A834K8M0_VESPE</name>
<comment type="caution">
    <text evidence="1">The sequence shown here is derived from an EMBL/GenBank/DDBJ whole genome shotgun (WGS) entry which is preliminary data.</text>
</comment>
<proteinExistence type="predicted"/>
<dbReference type="AlphaFoldDB" id="A0A834K8M0"/>
<evidence type="ECO:0000313" key="2">
    <source>
        <dbReference type="Proteomes" id="UP000600918"/>
    </source>
</evidence>
<dbReference type="EMBL" id="JACSDY010000017">
    <property type="protein sequence ID" value="KAF7401890.1"/>
    <property type="molecule type" value="Genomic_DNA"/>
</dbReference>
<dbReference type="Proteomes" id="UP000600918">
    <property type="component" value="Unassembled WGS sequence"/>
</dbReference>
<accession>A0A834K8M0</accession>
<gene>
    <name evidence="1" type="ORF">H0235_015226</name>
</gene>
<evidence type="ECO:0000313" key="1">
    <source>
        <dbReference type="EMBL" id="KAF7401890.1"/>
    </source>
</evidence>